<dbReference type="SUPFAM" id="SSF49299">
    <property type="entry name" value="PKD domain"/>
    <property type="match status" value="3"/>
</dbReference>
<proteinExistence type="predicted"/>
<dbReference type="Pfam" id="PF05547">
    <property type="entry name" value="Peptidase_M6"/>
    <property type="match status" value="1"/>
</dbReference>
<feature type="domain" description="PKD" evidence="2">
    <location>
        <begin position="823"/>
        <end position="880"/>
    </location>
</feature>
<dbReference type="GO" id="GO:0006508">
    <property type="term" value="P:proteolysis"/>
    <property type="evidence" value="ECO:0007669"/>
    <property type="project" value="InterPro"/>
</dbReference>
<dbReference type="Gene3D" id="2.60.40.10">
    <property type="entry name" value="Immunoglobulins"/>
    <property type="match status" value="3"/>
</dbReference>
<evidence type="ECO:0000259" key="2">
    <source>
        <dbReference type="PROSITE" id="PS50093"/>
    </source>
</evidence>
<comment type="caution">
    <text evidence="3">The sequence shown here is derived from an EMBL/GenBank/DDBJ whole genome shotgun (WGS) entry which is preliminary data.</text>
</comment>
<dbReference type="Pfam" id="PF18911">
    <property type="entry name" value="PKD_4"/>
    <property type="match status" value="3"/>
</dbReference>
<dbReference type="Pfam" id="PF20773">
    <property type="entry name" value="InhA-like_MAM"/>
    <property type="match status" value="1"/>
</dbReference>
<dbReference type="PANTHER" id="PTHR41775">
    <property type="entry name" value="SECRETED PROTEIN-RELATED"/>
    <property type="match status" value="1"/>
</dbReference>
<dbReference type="NCBIfam" id="TIGR03296">
    <property type="entry name" value="M6dom_TIGR03296"/>
    <property type="match status" value="1"/>
</dbReference>
<evidence type="ECO:0000256" key="1">
    <source>
        <dbReference type="SAM" id="SignalP"/>
    </source>
</evidence>
<feature type="domain" description="PKD" evidence="2">
    <location>
        <begin position="873"/>
        <end position="959"/>
    </location>
</feature>
<dbReference type="InterPro" id="IPR022409">
    <property type="entry name" value="PKD/Chitinase_dom"/>
</dbReference>
<dbReference type="SMART" id="SM00089">
    <property type="entry name" value="PKD"/>
    <property type="match status" value="3"/>
</dbReference>
<dbReference type="InterPro" id="IPR000601">
    <property type="entry name" value="PKD_dom"/>
</dbReference>
<organism evidence="3 4">
    <name type="scientific">Pseudoalteromonas piscicida</name>
    <dbReference type="NCBI Taxonomy" id="43662"/>
    <lineage>
        <taxon>Bacteria</taxon>
        <taxon>Pseudomonadati</taxon>
        <taxon>Pseudomonadota</taxon>
        <taxon>Gammaproteobacteria</taxon>
        <taxon>Alteromonadales</taxon>
        <taxon>Pseudoalteromonadaceae</taxon>
        <taxon>Pseudoalteromonas</taxon>
    </lineage>
</organism>
<dbReference type="PANTHER" id="PTHR41775:SF1">
    <property type="entry name" value="PEPTIDASE M6-LIKE DOMAIN-CONTAINING PROTEIN"/>
    <property type="match status" value="1"/>
</dbReference>
<protein>
    <submittedName>
        <fullName evidence="3">Peptidase M6</fullName>
    </submittedName>
</protein>
<dbReference type="CDD" id="cd00146">
    <property type="entry name" value="PKD"/>
    <property type="match status" value="3"/>
</dbReference>
<dbReference type="AlphaFoldDB" id="A0A2A5JLZ9"/>
<feature type="domain" description="PKD" evidence="2">
    <location>
        <begin position="741"/>
        <end position="789"/>
    </location>
</feature>
<feature type="signal peptide" evidence="1">
    <location>
        <begin position="1"/>
        <end position="21"/>
    </location>
</feature>
<dbReference type="InterPro" id="IPR035986">
    <property type="entry name" value="PKD_dom_sf"/>
</dbReference>
<sequence>MNIFRLGLFTLVALTPCTVPAQVVHKEQIIYWQEKKLGRVMSDYERTIALREFTQGKPIASQIKTPYSIKNALQRNHKSSVQYAIGSVQPLNEAKILAILVDFPDLPNDQNRLNPGDTDMYYPSYPASHYQSLLYSESGYNGPNNEALQSATQFYQAASGGSLKITGNAFGWVTADQNAAYYGKQEGDTRDLRPEELVFEAVSKAVSQFNIDLSEYDKTDLNDIDGDGNKLEPDGIIDHVMLFHSSIGQEAGGGVLDSDAIWSHRFFVFDQNNQPKAIPNTNYKVYNYTINPIDAAIGVVVHEFGHDLGLPDEYDLNSNEIGEPVALWSVMSSGSYLGALSGSQPTQFSPKSLEFLQQNYAGNWLQQAEFTLDDLNTEQTITLSDIGVNDSSTNQIKIDLPAELEEFVVPLADNYHYYSGQDDRLNNQASFTLALPNATQLSLNMLANYSIELNYDIFQVVINGQPIPGNTTKSNHPNYPNVVNYMDGESSTFGSNPISLTFDISAYRGQTVTVSFVYQTDAFETKKGVLLDNIEVVADGTQLYLNTAEPNNDLVYNGFRKISRYRAKQSNAYFAHLRSFRGLDSGLSLSGYNSGVLMWYSNNSQANNSTSLHPGLGDMLVIDQDQNPIYRGDGQTLATSRIQVRDATLRLDNQKPGLGDQHLSPISTFNDTQDYRFDLQKESGVILPAYGVQVRVNTIEDDASSAEVGLVYLSDPKITQIQSQNTISFSIKGLSLSESDSFLWDFGDGQTSQALSPVHSYQEAGNYTVSFTRTKADGTSSNLTTNASVGDVVAIPLEVQKIKTTAVGQGFIFSADVIGGKAPYELEWNFGDGNTAATISAEHVYTLSGNYTVTVTVTDAENNTASASTTVSVEVPLTLEASASTTNLQASFVATASGGDGNYQASWDFGDGAQGSGLTATHTYAQAGTYNVVLTLSDGLEQSVKASVEITVTAPTTTQPDPVDSNDSGSSGGSIGWFLLLSTIMIGLRRRWC</sequence>
<gene>
    <name evidence="3" type="ORF">CEX98_17255</name>
</gene>
<name>A0A2A5JLZ9_PSEO7</name>
<keyword evidence="4" id="KW-1185">Reference proteome</keyword>
<dbReference type="InterPro" id="IPR048665">
    <property type="entry name" value="InhA-like_VEG"/>
</dbReference>
<dbReference type="Proteomes" id="UP000228621">
    <property type="component" value="Unassembled WGS sequence"/>
</dbReference>
<dbReference type="OrthoDB" id="275270at2"/>
<reference evidence="4" key="1">
    <citation type="journal article" date="2019" name="Genome Announc.">
        <title>Draft Genome Sequence of Pseudoalteromonas piscicida Strain 36Y ROTHPW, an Hypersaline Seawater Isolate from the South Coast of Sonora, Mexico.</title>
        <authorList>
            <person name="Sanchez-Diaz R."/>
            <person name="Molina-Garza Z.J."/>
            <person name="Cruz-Suarez L.E."/>
            <person name="Selvin J."/>
            <person name="Kiran G.S."/>
            <person name="Ibarra-Gamez J.C."/>
            <person name="Gomez-Gil B."/>
            <person name="Galaviz-Silva L."/>
        </authorList>
    </citation>
    <scope>NUCLEOTIDE SEQUENCE [LARGE SCALE GENOMIC DNA]</scope>
    <source>
        <strain evidence="4">36Y_RITHPW</strain>
    </source>
</reference>
<dbReference type="RefSeq" id="WP_099643267.1">
    <property type="nucleotide sequence ID" value="NZ_NKHF01000083.1"/>
</dbReference>
<evidence type="ECO:0000313" key="4">
    <source>
        <dbReference type="Proteomes" id="UP000228621"/>
    </source>
</evidence>
<feature type="chain" id="PRO_5013354571" evidence="1">
    <location>
        <begin position="22"/>
        <end position="993"/>
    </location>
</feature>
<accession>A0A2A5JLZ9</accession>
<dbReference type="InterPro" id="IPR013783">
    <property type="entry name" value="Ig-like_fold"/>
</dbReference>
<keyword evidence="1" id="KW-0732">Signal</keyword>
<dbReference type="PROSITE" id="PS50093">
    <property type="entry name" value="PKD"/>
    <property type="match status" value="3"/>
</dbReference>
<evidence type="ECO:0000313" key="3">
    <source>
        <dbReference type="EMBL" id="PCK30483.1"/>
    </source>
</evidence>
<dbReference type="SUPFAM" id="SSF55486">
    <property type="entry name" value="Metalloproteases ('zincins'), catalytic domain"/>
    <property type="match status" value="1"/>
</dbReference>
<dbReference type="GO" id="GO:0008233">
    <property type="term" value="F:peptidase activity"/>
    <property type="evidence" value="ECO:0007669"/>
    <property type="project" value="InterPro"/>
</dbReference>
<dbReference type="InterPro" id="IPR008757">
    <property type="entry name" value="Peptidase_M6-like_domain"/>
</dbReference>
<dbReference type="EMBL" id="NKHF01000083">
    <property type="protein sequence ID" value="PCK30483.1"/>
    <property type="molecule type" value="Genomic_DNA"/>
</dbReference>
<dbReference type="Pfam" id="PF20774">
    <property type="entry name" value="InhA-like_VEG"/>
    <property type="match status" value="1"/>
</dbReference>